<keyword evidence="14" id="KW-1185">Reference proteome</keyword>
<dbReference type="EMBL" id="JBEZFP010000124">
    <property type="protein sequence ID" value="MEU8138465.1"/>
    <property type="molecule type" value="Genomic_DNA"/>
</dbReference>
<dbReference type="PANTHER" id="PTHR43463">
    <property type="entry name" value="NICOTINATE-NUCLEOTIDE--DIMETHYLBENZIMIDAZOLE PHOSPHORIBOSYLTRANSFERASE"/>
    <property type="match status" value="1"/>
</dbReference>
<evidence type="ECO:0000256" key="8">
    <source>
        <dbReference type="ARBA" id="ARBA00022679"/>
    </source>
</evidence>
<evidence type="ECO:0000256" key="5">
    <source>
        <dbReference type="ARBA" id="ARBA00015486"/>
    </source>
</evidence>
<comment type="function">
    <text evidence="1 11">Catalyzes the synthesis of alpha-ribazole-5'-phosphate from nicotinate mononucleotide (NAMN) and 5,6-dimethylbenzimidazole (DMB).</text>
</comment>
<dbReference type="Pfam" id="PF02277">
    <property type="entry name" value="DBI_PRT"/>
    <property type="match status" value="1"/>
</dbReference>
<dbReference type="PANTHER" id="PTHR43463:SF1">
    <property type="entry name" value="NICOTINATE-NUCLEOTIDE--DIMETHYLBENZIMIDAZOLE PHOSPHORIBOSYLTRANSFERASE"/>
    <property type="match status" value="1"/>
</dbReference>
<gene>
    <name evidence="11 13" type="primary">cobT</name>
    <name evidence="13" type="ORF">AB0C36_33825</name>
</gene>
<dbReference type="Proteomes" id="UP001551482">
    <property type="component" value="Unassembled WGS sequence"/>
</dbReference>
<evidence type="ECO:0000256" key="4">
    <source>
        <dbReference type="ARBA" id="ARBA00011991"/>
    </source>
</evidence>
<evidence type="ECO:0000256" key="7">
    <source>
        <dbReference type="ARBA" id="ARBA00022676"/>
    </source>
</evidence>
<protein>
    <recommendedName>
        <fullName evidence="5 11">Nicotinate-nucleotide--dimethylbenzimidazole phosphoribosyltransferase</fullName>
        <shortName evidence="11">NN:DBI PRT</shortName>
        <ecNumber evidence="4 11">2.4.2.21</ecNumber>
    </recommendedName>
    <alternativeName>
        <fullName evidence="9 11">N(1)-alpha-phosphoribosyltransferase</fullName>
    </alternativeName>
</protein>
<evidence type="ECO:0000313" key="14">
    <source>
        <dbReference type="Proteomes" id="UP001551482"/>
    </source>
</evidence>
<dbReference type="Gene3D" id="1.10.1610.10">
    <property type="match status" value="1"/>
</dbReference>
<feature type="region of interest" description="Disordered" evidence="12">
    <location>
        <begin position="345"/>
        <end position="428"/>
    </location>
</feature>
<comment type="pathway">
    <text evidence="2 11">Nucleoside biosynthesis; alpha-ribazole biosynthesis; alpha-ribazole from 5,6-dimethylbenzimidazole: step 1/2.</text>
</comment>
<keyword evidence="7 11" id="KW-0328">Glycosyltransferase</keyword>
<dbReference type="RefSeq" id="WP_358361879.1">
    <property type="nucleotide sequence ID" value="NZ_JBEZFP010000124.1"/>
</dbReference>
<reference evidence="13 14" key="1">
    <citation type="submission" date="2024-06" db="EMBL/GenBank/DDBJ databases">
        <title>The Natural Products Discovery Center: Release of the First 8490 Sequenced Strains for Exploring Actinobacteria Biosynthetic Diversity.</title>
        <authorList>
            <person name="Kalkreuter E."/>
            <person name="Kautsar S.A."/>
            <person name="Yang D."/>
            <person name="Bader C.D."/>
            <person name="Teijaro C.N."/>
            <person name="Fluegel L."/>
            <person name="Davis C.M."/>
            <person name="Simpson J.R."/>
            <person name="Lauterbach L."/>
            <person name="Steele A.D."/>
            <person name="Gui C."/>
            <person name="Meng S."/>
            <person name="Li G."/>
            <person name="Viehrig K."/>
            <person name="Ye F."/>
            <person name="Su P."/>
            <person name="Kiefer A.F."/>
            <person name="Nichols A."/>
            <person name="Cepeda A.J."/>
            <person name="Yan W."/>
            <person name="Fan B."/>
            <person name="Jiang Y."/>
            <person name="Adhikari A."/>
            <person name="Zheng C.-J."/>
            <person name="Schuster L."/>
            <person name="Cowan T.M."/>
            <person name="Smanski M.J."/>
            <person name="Chevrette M.G."/>
            <person name="De Carvalho L.P.S."/>
            <person name="Shen B."/>
        </authorList>
    </citation>
    <scope>NUCLEOTIDE SEQUENCE [LARGE SCALE GENOMIC DNA]</scope>
    <source>
        <strain evidence="13 14">NPDC048946</strain>
    </source>
</reference>
<dbReference type="SUPFAM" id="SSF52733">
    <property type="entry name" value="Nicotinate mononucleotide:5,6-dimethylbenzimidazole phosphoribosyltransferase (CobT)"/>
    <property type="match status" value="1"/>
</dbReference>
<dbReference type="NCBIfam" id="NF000996">
    <property type="entry name" value="PRK00105.1"/>
    <property type="match status" value="1"/>
</dbReference>
<accession>A0ABV3DRU7</accession>
<evidence type="ECO:0000256" key="6">
    <source>
        <dbReference type="ARBA" id="ARBA00022573"/>
    </source>
</evidence>
<dbReference type="EC" id="2.4.2.21" evidence="4 11"/>
<feature type="active site" description="Proton acceptor" evidence="11">
    <location>
        <position position="320"/>
    </location>
</feature>
<comment type="caution">
    <text evidence="13">The sequence shown here is derived from an EMBL/GenBank/DDBJ whole genome shotgun (WGS) entry which is preliminary data.</text>
</comment>
<evidence type="ECO:0000256" key="1">
    <source>
        <dbReference type="ARBA" id="ARBA00002197"/>
    </source>
</evidence>
<sequence length="428" mass="43728">MTIDLDSLSALVERPDDEARARLRARLPKQTGSAGSLGRLEDVAVWLAGVRGDAGRPVTAPRVVVFAGDHGIAGKNVSAHPAGHTARAVREAVSGGGAVGLLAGLYGASVRVVDMAVDTDAALLPDAVTRHRVRTASGSIDRHDALTTAEAEQAFRTGMEVADAEIDSGADLLVIGDIGVGSTTAAAVLIGALTGTDAAAAIGRGSGIDDATWIRKCAAIRDALRRARPVLGDPLRLLAVSGGADFAAMSGFLLQAAIRRTPVVLDGVASAASALVVQRIAYRAPDWWLAGHVTPEPSHAKALDRMALEPLLDYKLRYGEATGALLALPIVQAAACLAAELPVDAKEEDAKEEDEKEPGEEAGAAEGTGDDAGDSSDDTWPGDGSAVEAGREPESGASAGPTPGVGPRYVDPDTGQPSFLKHTPPASP</sequence>
<evidence type="ECO:0000256" key="9">
    <source>
        <dbReference type="ARBA" id="ARBA00030686"/>
    </source>
</evidence>
<evidence type="ECO:0000256" key="11">
    <source>
        <dbReference type="HAMAP-Rule" id="MF_00230"/>
    </source>
</evidence>
<evidence type="ECO:0000256" key="12">
    <source>
        <dbReference type="SAM" id="MobiDB-lite"/>
    </source>
</evidence>
<dbReference type="InterPro" id="IPR023195">
    <property type="entry name" value="Nict_dMeBzImd_PRibTrfase_N"/>
</dbReference>
<dbReference type="InterPro" id="IPR017846">
    <property type="entry name" value="Nict_dMeBzImd_PRibTrfase_bact"/>
</dbReference>
<dbReference type="InterPro" id="IPR003200">
    <property type="entry name" value="Nict_dMeBzImd_PRibTrfase"/>
</dbReference>
<dbReference type="HAMAP" id="MF_00230">
    <property type="entry name" value="CobT"/>
    <property type="match status" value="1"/>
</dbReference>
<keyword evidence="8 11" id="KW-0808">Transferase</keyword>
<evidence type="ECO:0000256" key="3">
    <source>
        <dbReference type="ARBA" id="ARBA00007110"/>
    </source>
</evidence>
<evidence type="ECO:0000313" key="13">
    <source>
        <dbReference type="EMBL" id="MEU8138465.1"/>
    </source>
</evidence>
<comment type="similarity">
    <text evidence="3 11">Belongs to the CobT family.</text>
</comment>
<comment type="catalytic activity">
    <reaction evidence="10 11">
        <text>5,6-dimethylbenzimidazole + nicotinate beta-D-ribonucleotide = alpha-ribazole 5'-phosphate + nicotinate + H(+)</text>
        <dbReference type="Rhea" id="RHEA:11196"/>
        <dbReference type="ChEBI" id="CHEBI:15378"/>
        <dbReference type="ChEBI" id="CHEBI:15890"/>
        <dbReference type="ChEBI" id="CHEBI:32544"/>
        <dbReference type="ChEBI" id="CHEBI:57502"/>
        <dbReference type="ChEBI" id="CHEBI:57918"/>
        <dbReference type="EC" id="2.4.2.21"/>
    </reaction>
</comment>
<dbReference type="Gene3D" id="3.40.50.10210">
    <property type="match status" value="1"/>
</dbReference>
<name>A0ABV3DRU7_9ACTN</name>
<dbReference type="GO" id="GO:0008939">
    <property type="term" value="F:nicotinate-nucleotide-dimethylbenzimidazole phosphoribosyltransferase activity"/>
    <property type="evidence" value="ECO:0007669"/>
    <property type="project" value="UniProtKB-EC"/>
</dbReference>
<dbReference type="InterPro" id="IPR036087">
    <property type="entry name" value="Nict_dMeBzImd_PRibTrfase_sf"/>
</dbReference>
<evidence type="ECO:0000256" key="2">
    <source>
        <dbReference type="ARBA" id="ARBA00005049"/>
    </source>
</evidence>
<feature type="compositionally biased region" description="Acidic residues" evidence="12">
    <location>
        <begin position="368"/>
        <end position="377"/>
    </location>
</feature>
<evidence type="ECO:0000256" key="10">
    <source>
        <dbReference type="ARBA" id="ARBA00047340"/>
    </source>
</evidence>
<proteinExistence type="inferred from homology"/>
<dbReference type="CDD" id="cd02439">
    <property type="entry name" value="DMB-PRT_CobT"/>
    <property type="match status" value="1"/>
</dbReference>
<organism evidence="13 14">
    <name type="scientific">Streptodolium elevatio</name>
    <dbReference type="NCBI Taxonomy" id="3157996"/>
    <lineage>
        <taxon>Bacteria</taxon>
        <taxon>Bacillati</taxon>
        <taxon>Actinomycetota</taxon>
        <taxon>Actinomycetes</taxon>
        <taxon>Kitasatosporales</taxon>
        <taxon>Streptomycetaceae</taxon>
        <taxon>Streptodolium</taxon>
    </lineage>
</organism>
<keyword evidence="6 11" id="KW-0169">Cobalamin biosynthesis</keyword>
<dbReference type="NCBIfam" id="TIGR03160">
    <property type="entry name" value="cobT_DBIPRT"/>
    <property type="match status" value="1"/>
</dbReference>
<feature type="compositionally biased region" description="Acidic residues" evidence="12">
    <location>
        <begin position="350"/>
        <end position="360"/>
    </location>
</feature>